<evidence type="ECO:0000259" key="3">
    <source>
        <dbReference type="Pfam" id="PF17782"/>
    </source>
</evidence>
<evidence type="ECO:0000313" key="4">
    <source>
        <dbReference type="EMBL" id="ATA87087.1"/>
    </source>
</evidence>
<dbReference type="NCBIfam" id="TIGR00732">
    <property type="entry name" value="dprA"/>
    <property type="match status" value="1"/>
</dbReference>
<name>A0A250FT07_9FLAO</name>
<accession>A0A250FT07</accession>
<dbReference type="SUPFAM" id="SSF102405">
    <property type="entry name" value="MCP/YpsA-like"/>
    <property type="match status" value="1"/>
</dbReference>
<gene>
    <name evidence="4" type="primary">dprA</name>
    <name evidence="4" type="ORF">CGC50_07905</name>
</gene>
<comment type="similarity">
    <text evidence="1">Belongs to the DprA/Smf family.</text>
</comment>
<dbReference type="AlphaFoldDB" id="A0A250FT07"/>
<dbReference type="GeneID" id="84808477"/>
<dbReference type="EMBL" id="CP022386">
    <property type="protein sequence ID" value="ATA87087.1"/>
    <property type="molecule type" value="Genomic_DNA"/>
</dbReference>
<dbReference type="InterPro" id="IPR041614">
    <property type="entry name" value="DprA_WH"/>
</dbReference>
<proteinExistence type="inferred from homology"/>
<sequence>MTEEDILALLALQHTPNIGDITAKKLIAHCGSPAAIYKEKKHKIAHIERIGSTILQHLFDPIHRVAAEKEWQYIQDNHLSYHTFFDADYPANLKQIIDAPIIFFSRGNIDLKNKKTLSIVGTRQITTYGKAFCEKFVEELSPLEDLVIISGFAYGVDIAAHKAAMDNGLQTIACLAHGLDIIYPASHKKYTKEVEAYGGFITEFWHQSSFDRKNFIGRNRIIAGLSDATVVIESALKGGSLVTADMAFSYDREVFAIPGRADDTYSQGCNKLIKTDKARLITSAADLVYYMGWEVEKKTPKVITPELFVELTPEEEKVAAYLRENGKQTLDDLARECSLPVYKLSNLLFQMEMKGIVRPLPGKMFVMVNKQ</sequence>
<dbReference type="InterPro" id="IPR057666">
    <property type="entry name" value="DrpA_SLOG"/>
</dbReference>
<dbReference type="PANTHER" id="PTHR43022:SF1">
    <property type="entry name" value="PROTEIN SMF"/>
    <property type="match status" value="1"/>
</dbReference>
<organism evidence="4 5">
    <name type="scientific">Capnocytophaga gingivalis</name>
    <dbReference type="NCBI Taxonomy" id="1017"/>
    <lineage>
        <taxon>Bacteria</taxon>
        <taxon>Pseudomonadati</taxon>
        <taxon>Bacteroidota</taxon>
        <taxon>Flavobacteriia</taxon>
        <taxon>Flavobacteriales</taxon>
        <taxon>Flavobacteriaceae</taxon>
        <taxon>Capnocytophaga</taxon>
    </lineage>
</organism>
<feature type="domain" description="DprA winged helix" evidence="3">
    <location>
        <begin position="310"/>
        <end position="363"/>
    </location>
</feature>
<dbReference type="RefSeq" id="WP_095910385.1">
    <property type="nucleotide sequence ID" value="NZ_CAUPZR010000006.1"/>
</dbReference>
<dbReference type="Pfam" id="PF02481">
    <property type="entry name" value="DNA_processg_A"/>
    <property type="match status" value="1"/>
</dbReference>
<dbReference type="OrthoDB" id="9785707at2"/>
<dbReference type="InterPro" id="IPR003488">
    <property type="entry name" value="DprA"/>
</dbReference>
<reference evidence="5" key="1">
    <citation type="submission" date="2017-06" db="EMBL/GenBank/DDBJ databases">
        <title>Capnocytophaga spp. assemblies.</title>
        <authorList>
            <person name="Gulvik C.A."/>
        </authorList>
    </citation>
    <scope>NUCLEOTIDE SEQUENCE [LARGE SCALE GENOMIC DNA]</scope>
    <source>
        <strain evidence="5">H1496</strain>
    </source>
</reference>
<dbReference type="Gene3D" id="1.10.10.10">
    <property type="entry name" value="Winged helix-like DNA-binding domain superfamily/Winged helix DNA-binding domain"/>
    <property type="match status" value="1"/>
</dbReference>
<dbReference type="KEGG" id="cgh:CGC50_07905"/>
<evidence type="ECO:0000256" key="1">
    <source>
        <dbReference type="ARBA" id="ARBA00006525"/>
    </source>
</evidence>
<dbReference type="InterPro" id="IPR036388">
    <property type="entry name" value="WH-like_DNA-bd_sf"/>
</dbReference>
<protein>
    <submittedName>
        <fullName evidence="4">DNA-protecting protein DprA</fullName>
    </submittedName>
</protein>
<evidence type="ECO:0000259" key="2">
    <source>
        <dbReference type="Pfam" id="PF02481"/>
    </source>
</evidence>
<dbReference type="Pfam" id="PF17782">
    <property type="entry name" value="WHD_DprA"/>
    <property type="match status" value="1"/>
</dbReference>
<dbReference type="SUPFAM" id="SSF47781">
    <property type="entry name" value="RuvA domain 2-like"/>
    <property type="match status" value="1"/>
</dbReference>
<feature type="domain" description="Smf/DprA SLOG" evidence="2">
    <location>
        <begin position="82"/>
        <end position="289"/>
    </location>
</feature>
<dbReference type="PANTHER" id="PTHR43022">
    <property type="entry name" value="PROTEIN SMF"/>
    <property type="match status" value="1"/>
</dbReference>
<dbReference type="Proteomes" id="UP000217250">
    <property type="component" value="Chromosome"/>
</dbReference>
<dbReference type="GO" id="GO:0009294">
    <property type="term" value="P:DNA-mediated transformation"/>
    <property type="evidence" value="ECO:0007669"/>
    <property type="project" value="InterPro"/>
</dbReference>
<dbReference type="Gene3D" id="3.40.50.450">
    <property type="match status" value="1"/>
</dbReference>
<dbReference type="InterPro" id="IPR010994">
    <property type="entry name" value="RuvA_2-like"/>
</dbReference>
<evidence type="ECO:0000313" key="5">
    <source>
        <dbReference type="Proteomes" id="UP000217250"/>
    </source>
</evidence>